<dbReference type="GO" id="GO:0045944">
    <property type="term" value="P:positive regulation of transcription by RNA polymerase II"/>
    <property type="evidence" value="ECO:0007669"/>
    <property type="project" value="TreeGrafter"/>
</dbReference>
<dbReference type="Pfam" id="PF04082">
    <property type="entry name" value="Fungal_trans"/>
    <property type="match status" value="1"/>
</dbReference>
<evidence type="ECO:0000256" key="3">
    <source>
        <dbReference type="ARBA" id="ARBA00023015"/>
    </source>
</evidence>
<keyword evidence="3" id="KW-0805">Transcription regulation</keyword>
<keyword evidence="6" id="KW-0539">Nucleus</keyword>
<keyword evidence="5" id="KW-0804">Transcription</keyword>
<dbReference type="SMART" id="SM00906">
    <property type="entry name" value="Fungal_trans"/>
    <property type="match status" value="1"/>
</dbReference>
<dbReference type="EMBL" id="ML732303">
    <property type="protein sequence ID" value="KAB8070399.1"/>
    <property type="molecule type" value="Genomic_DNA"/>
</dbReference>
<evidence type="ECO:0000313" key="9">
    <source>
        <dbReference type="Proteomes" id="UP000326565"/>
    </source>
</evidence>
<dbReference type="OrthoDB" id="422427at2759"/>
<protein>
    <recommendedName>
        <fullName evidence="7">Xylanolytic transcriptional activator regulatory domain-containing protein</fullName>
    </recommendedName>
</protein>
<keyword evidence="4" id="KW-0238">DNA-binding</keyword>
<dbReference type="AlphaFoldDB" id="A0A5N5WQ38"/>
<evidence type="ECO:0000313" key="8">
    <source>
        <dbReference type="EMBL" id="KAB8070399.1"/>
    </source>
</evidence>
<dbReference type="PANTHER" id="PTHR47540:SF1">
    <property type="entry name" value="ACTIVATOR OF STRESS GENES 1-RELATED"/>
    <property type="match status" value="1"/>
</dbReference>
<evidence type="ECO:0000256" key="2">
    <source>
        <dbReference type="ARBA" id="ARBA00022833"/>
    </source>
</evidence>
<accession>A0A5N5WQ38</accession>
<dbReference type="GO" id="GO:0006351">
    <property type="term" value="P:DNA-templated transcription"/>
    <property type="evidence" value="ECO:0007669"/>
    <property type="project" value="InterPro"/>
</dbReference>
<evidence type="ECO:0000256" key="1">
    <source>
        <dbReference type="ARBA" id="ARBA00004123"/>
    </source>
</evidence>
<proteinExistence type="predicted"/>
<dbReference type="InterPro" id="IPR007219">
    <property type="entry name" value="XnlR_reg_dom"/>
</dbReference>
<evidence type="ECO:0000256" key="4">
    <source>
        <dbReference type="ARBA" id="ARBA00023125"/>
    </source>
</evidence>
<evidence type="ECO:0000256" key="6">
    <source>
        <dbReference type="ARBA" id="ARBA00023242"/>
    </source>
</evidence>
<gene>
    <name evidence="8" type="ORF">BDV29DRAFT_160471</name>
</gene>
<evidence type="ECO:0000256" key="5">
    <source>
        <dbReference type="ARBA" id="ARBA00023163"/>
    </source>
</evidence>
<dbReference type="CDD" id="cd12148">
    <property type="entry name" value="fungal_TF_MHR"/>
    <property type="match status" value="1"/>
</dbReference>
<dbReference type="GO" id="GO:0008270">
    <property type="term" value="F:zinc ion binding"/>
    <property type="evidence" value="ECO:0007669"/>
    <property type="project" value="InterPro"/>
</dbReference>
<comment type="subcellular location">
    <subcellularLocation>
        <location evidence="1">Nucleus</location>
    </subcellularLocation>
</comment>
<feature type="domain" description="Xylanolytic transcriptional activator regulatory" evidence="7">
    <location>
        <begin position="211"/>
        <end position="283"/>
    </location>
</feature>
<keyword evidence="9" id="KW-1185">Reference proteome</keyword>
<sequence length="547" mass="61715">MALQGASFNNNTLDNLPLHELASQLNIEPPSDRSLEEQIWLDSMVLSSGVLGRDCHGYCDFYGQGSGVLFTRTLQENLHSIGLQDPRAIPAPRLHATHLLLGEPRFPLEFSMSTLPSRTEAILVCRVALEDALVTTRFVHRPSFYSALNRIYSVSFEQWTSDDWGALPLLYTYFNFAHRSLQSINCHSLSCLQAICALSAFLQSVSLFDQSYYYIGLGVRCALRLGLHRSFEADWTPIVRESRKRVFWALRQMDIFLNVFLGTPQMLAEDDIDQEYPLEIDDEYISQDGISSMSSGVISLTACMNSHTELSLILLNIIRDVYPTKGRKSAHGLFQIDLTKLCTIEKDMQIWKKHFENLSHVNNSSLPALTIAKQTLHLLFLYSQMLLYRPFLRYVDAGSPLKETTSSLDIKHSAVGDAFQGREALLKYAPMNLAAIRSLHALEGPLRTLSEHSPQKETALMSLSTMPEEQATLADVLGNAASSKSNKTTFSSEEQTEFPMFTTYSEPMPFSSEMQHNQAWQPELFDGSKYYFVEPVTHYQIGDPGLF</sequence>
<evidence type="ECO:0000259" key="7">
    <source>
        <dbReference type="SMART" id="SM00906"/>
    </source>
</evidence>
<dbReference type="InterPro" id="IPR051711">
    <property type="entry name" value="Stress_Response_Reg"/>
</dbReference>
<dbReference type="GO" id="GO:0043565">
    <property type="term" value="F:sequence-specific DNA binding"/>
    <property type="evidence" value="ECO:0007669"/>
    <property type="project" value="TreeGrafter"/>
</dbReference>
<organism evidence="8 9">
    <name type="scientific">Aspergillus leporis</name>
    <dbReference type="NCBI Taxonomy" id="41062"/>
    <lineage>
        <taxon>Eukaryota</taxon>
        <taxon>Fungi</taxon>
        <taxon>Dikarya</taxon>
        <taxon>Ascomycota</taxon>
        <taxon>Pezizomycotina</taxon>
        <taxon>Eurotiomycetes</taxon>
        <taxon>Eurotiomycetidae</taxon>
        <taxon>Eurotiales</taxon>
        <taxon>Aspergillaceae</taxon>
        <taxon>Aspergillus</taxon>
        <taxon>Aspergillus subgen. Circumdati</taxon>
    </lineage>
</organism>
<dbReference type="Proteomes" id="UP000326565">
    <property type="component" value="Unassembled WGS sequence"/>
</dbReference>
<dbReference type="PANTHER" id="PTHR47540">
    <property type="entry name" value="THIAMINE REPRESSIBLE GENES REGULATORY PROTEIN THI5"/>
    <property type="match status" value="1"/>
</dbReference>
<reference evidence="8 9" key="1">
    <citation type="submission" date="2019-04" db="EMBL/GenBank/DDBJ databases">
        <title>Friends and foes A comparative genomics study of 23 Aspergillus species from section Flavi.</title>
        <authorList>
            <consortium name="DOE Joint Genome Institute"/>
            <person name="Kjaerbolling I."/>
            <person name="Vesth T."/>
            <person name="Frisvad J.C."/>
            <person name="Nybo J.L."/>
            <person name="Theobald S."/>
            <person name="Kildgaard S."/>
            <person name="Isbrandt T."/>
            <person name="Kuo A."/>
            <person name="Sato A."/>
            <person name="Lyhne E.K."/>
            <person name="Kogle M.E."/>
            <person name="Wiebenga A."/>
            <person name="Kun R.S."/>
            <person name="Lubbers R.J."/>
            <person name="Makela M.R."/>
            <person name="Barry K."/>
            <person name="Chovatia M."/>
            <person name="Clum A."/>
            <person name="Daum C."/>
            <person name="Haridas S."/>
            <person name="He G."/>
            <person name="LaButti K."/>
            <person name="Lipzen A."/>
            <person name="Mondo S."/>
            <person name="Riley R."/>
            <person name="Salamov A."/>
            <person name="Simmons B.A."/>
            <person name="Magnuson J.K."/>
            <person name="Henrissat B."/>
            <person name="Mortensen U.H."/>
            <person name="Larsen T.O."/>
            <person name="Devries R.P."/>
            <person name="Grigoriev I.V."/>
            <person name="Machida M."/>
            <person name="Baker S.E."/>
            <person name="Andersen M.R."/>
        </authorList>
    </citation>
    <scope>NUCLEOTIDE SEQUENCE [LARGE SCALE GENOMIC DNA]</scope>
    <source>
        <strain evidence="8 9">CBS 151.66</strain>
    </source>
</reference>
<keyword evidence="2" id="KW-0862">Zinc</keyword>
<name>A0A5N5WQ38_9EURO</name>
<dbReference type="GO" id="GO:0005634">
    <property type="term" value="C:nucleus"/>
    <property type="evidence" value="ECO:0007669"/>
    <property type="project" value="UniProtKB-SubCell"/>
</dbReference>